<protein>
    <submittedName>
        <fullName evidence="1">Uncharacterized protein</fullName>
    </submittedName>
</protein>
<accession>A0A7K0FQD5</accession>
<evidence type="ECO:0000313" key="2">
    <source>
        <dbReference type="Proteomes" id="UP000462931"/>
    </source>
</evidence>
<dbReference type="RefSeq" id="WP_154287777.1">
    <property type="nucleotide sequence ID" value="NZ_WKJI01000002.1"/>
</dbReference>
<reference evidence="1 2" key="1">
    <citation type="submission" date="2019-11" db="EMBL/GenBank/DDBJ databases">
        <authorList>
            <person name="Cheng Q."/>
            <person name="Yang Z."/>
        </authorList>
    </citation>
    <scope>NUCLEOTIDE SEQUENCE [LARGE SCALE GENOMIC DNA]</scope>
    <source>
        <strain evidence="1 2">HX-22-1</strain>
    </source>
</reference>
<proteinExistence type="predicted"/>
<keyword evidence="2" id="KW-1185">Reference proteome</keyword>
<gene>
    <name evidence="1" type="ORF">GJJ64_10765</name>
</gene>
<name>A0A7K0FQD5_9SPHI</name>
<sequence length="94" mass="10596">MKSAPHIVMNADVGGSHITKKLVKLNQQQPNGEAKAIKDYENYHTTIPCFKYNKGISKINNAVQFDSLFGLSVKKVNLSCLEKIQYNKPNYKPN</sequence>
<organism evidence="1 2">
    <name type="scientific">Pedobacter puniceum</name>
    <dbReference type="NCBI Taxonomy" id="2666136"/>
    <lineage>
        <taxon>Bacteria</taxon>
        <taxon>Pseudomonadati</taxon>
        <taxon>Bacteroidota</taxon>
        <taxon>Sphingobacteriia</taxon>
        <taxon>Sphingobacteriales</taxon>
        <taxon>Sphingobacteriaceae</taxon>
        <taxon>Pedobacter</taxon>
    </lineage>
</organism>
<evidence type="ECO:0000313" key="1">
    <source>
        <dbReference type="EMBL" id="MRX47675.1"/>
    </source>
</evidence>
<dbReference type="Proteomes" id="UP000462931">
    <property type="component" value="Unassembled WGS sequence"/>
</dbReference>
<comment type="caution">
    <text evidence="1">The sequence shown here is derived from an EMBL/GenBank/DDBJ whole genome shotgun (WGS) entry which is preliminary data.</text>
</comment>
<dbReference type="AlphaFoldDB" id="A0A7K0FQD5"/>
<dbReference type="EMBL" id="WKJI01000002">
    <property type="protein sequence ID" value="MRX47675.1"/>
    <property type="molecule type" value="Genomic_DNA"/>
</dbReference>